<evidence type="ECO:0000313" key="2">
    <source>
        <dbReference type="EMBL" id="EKM49481.1"/>
    </source>
</evidence>
<feature type="compositionally biased region" description="Basic and acidic residues" evidence="1">
    <location>
        <begin position="75"/>
        <end position="85"/>
    </location>
</feature>
<name>K5UIW4_PHACS</name>
<gene>
    <name evidence="2" type="ORF">PHACADRAFT_33509</name>
</gene>
<dbReference type="AlphaFoldDB" id="K5UIW4"/>
<dbReference type="KEGG" id="pco:PHACADRAFT_33509"/>
<protein>
    <submittedName>
        <fullName evidence="2">Uncharacterized protein</fullName>
    </submittedName>
</protein>
<organism evidence="2 3">
    <name type="scientific">Phanerochaete carnosa (strain HHB-10118-sp)</name>
    <name type="common">White-rot fungus</name>
    <name type="synonym">Peniophora carnosa</name>
    <dbReference type="NCBI Taxonomy" id="650164"/>
    <lineage>
        <taxon>Eukaryota</taxon>
        <taxon>Fungi</taxon>
        <taxon>Dikarya</taxon>
        <taxon>Basidiomycota</taxon>
        <taxon>Agaricomycotina</taxon>
        <taxon>Agaricomycetes</taxon>
        <taxon>Polyporales</taxon>
        <taxon>Phanerochaetaceae</taxon>
        <taxon>Phanerochaete</taxon>
    </lineage>
</organism>
<proteinExistence type="predicted"/>
<dbReference type="RefSeq" id="XP_007401992.1">
    <property type="nucleotide sequence ID" value="XM_007401930.1"/>
</dbReference>
<keyword evidence="3" id="KW-1185">Reference proteome</keyword>
<evidence type="ECO:0000256" key="1">
    <source>
        <dbReference type="SAM" id="MobiDB-lite"/>
    </source>
</evidence>
<dbReference type="Proteomes" id="UP000008370">
    <property type="component" value="Unassembled WGS sequence"/>
</dbReference>
<reference evidence="2 3" key="1">
    <citation type="journal article" date="2012" name="BMC Genomics">
        <title>Comparative genomics of the white-rot fungi, Phanerochaete carnosa and P. chrysosporium, to elucidate the genetic basis of the distinct wood types they colonize.</title>
        <authorList>
            <person name="Suzuki H."/>
            <person name="MacDonald J."/>
            <person name="Syed K."/>
            <person name="Salamov A."/>
            <person name="Hori C."/>
            <person name="Aerts A."/>
            <person name="Henrissat B."/>
            <person name="Wiebenga A."/>
            <person name="vanKuyk P.A."/>
            <person name="Barry K."/>
            <person name="Lindquist E."/>
            <person name="LaButti K."/>
            <person name="Lapidus A."/>
            <person name="Lucas S."/>
            <person name="Coutinho P."/>
            <person name="Gong Y."/>
            <person name="Samejima M."/>
            <person name="Mahadevan R."/>
            <person name="Abou-Zaid M."/>
            <person name="de Vries R.P."/>
            <person name="Igarashi K."/>
            <person name="Yadav J.S."/>
            <person name="Grigoriev I.V."/>
            <person name="Master E.R."/>
        </authorList>
    </citation>
    <scope>NUCLEOTIDE SEQUENCE [LARGE SCALE GENOMIC DNA]</scope>
    <source>
        <strain evidence="2 3">HHB-10118-sp</strain>
    </source>
</reference>
<dbReference type="GeneID" id="18919809"/>
<feature type="region of interest" description="Disordered" evidence="1">
    <location>
        <begin position="62"/>
        <end position="100"/>
    </location>
</feature>
<accession>K5UIW4</accession>
<dbReference type="InParanoid" id="K5UIW4"/>
<feature type="compositionally biased region" description="Acidic residues" evidence="1">
    <location>
        <begin position="86"/>
        <end position="100"/>
    </location>
</feature>
<dbReference type="EMBL" id="JH930481">
    <property type="protein sequence ID" value="EKM49481.1"/>
    <property type="molecule type" value="Genomic_DNA"/>
</dbReference>
<sequence>MTEMYAKLHEHMNTKLSYMFDSTCKSKCVLKKMFMKEFEALKQAGTNTPQMNNATVKTENEAGEAGVIDEAPENTEDHGDNADEEIHPDEEDISLELEDL</sequence>
<dbReference type="HOGENOM" id="CLU_2307047_0_0_1"/>
<evidence type="ECO:0000313" key="3">
    <source>
        <dbReference type="Proteomes" id="UP000008370"/>
    </source>
</evidence>